<accession>A0AAX2H2G6</accession>
<name>A0AAX2H2G6_9PSED</name>
<dbReference type="Proteomes" id="UP000219564">
    <property type="component" value="Unassembled WGS sequence"/>
</dbReference>
<dbReference type="EMBL" id="OBKZ01000004">
    <property type="protein sequence ID" value="SOB49364.1"/>
    <property type="molecule type" value="Genomic_DNA"/>
</dbReference>
<reference evidence="1 2" key="1">
    <citation type="submission" date="2017-08" db="EMBL/GenBank/DDBJ databases">
        <authorList>
            <person name="Chaillou S."/>
        </authorList>
    </citation>
    <scope>NUCLEOTIDE SEQUENCE [LARGE SCALE GENOMIC DNA]</scope>
    <source>
        <strain evidence="1 2">MFPA15A1205</strain>
    </source>
</reference>
<organism evidence="1 2">
    <name type="scientific">Pseudomonas lundensis</name>
    <dbReference type="NCBI Taxonomy" id="86185"/>
    <lineage>
        <taxon>Bacteria</taxon>
        <taxon>Pseudomonadati</taxon>
        <taxon>Pseudomonadota</taxon>
        <taxon>Gammaproteobacteria</taxon>
        <taxon>Pseudomonadales</taxon>
        <taxon>Pseudomonadaceae</taxon>
        <taxon>Pseudomonas</taxon>
    </lineage>
</organism>
<protein>
    <submittedName>
        <fullName evidence="1">Uncharacterized protein</fullName>
    </submittedName>
</protein>
<proteinExistence type="predicted"/>
<evidence type="ECO:0000313" key="2">
    <source>
        <dbReference type="Proteomes" id="UP000219564"/>
    </source>
</evidence>
<dbReference type="AlphaFoldDB" id="A0AAX2H2G6"/>
<comment type="caution">
    <text evidence="1">The sequence shown here is derived from an EMBL/GenBank/DDBJ whole genome shotgun (WGS) entry which is preliminary data.</text>
</comment>
<gene>
    <name evidence="1" type="ORF">PLUA15_120076</name>
</gene>
<sequence length="60" mass="6772">MSKRAEQQGSSEVSDNVRGALDCLTAKPIRGCRLYFNNRQNVFRRFFGLKSPPPLTGQDI</sequence>
<evidence type="ECO:0000313" key="1">
    <source>
        <dbReference type="EMBL" id="SOB49364.1"/>
    </source>
</evidence>